<dbReference type="OMA" id="ACVNYAK"/>
<organism evidence="1 2">
    <name type="scientific">Saccharolobus solfataricus</name>
    <name type="common">Sulfolobus solfataricus</name>
    <dbReference type="NCBI Taxonomy" id="2287"/>
    <lineage>
        <taxon>Archaea</taxon>
        <taxon>Thermoproteota</taxon>
        <taxon>Thermoprotei</taxon>
        <taxon>Sulfolobales</taxon>
        <taxon>Sulfolobaceae</taxon>
        <taxon>Saccharolobus</taxon>
    </lineage>
</organism>
<dbReference type="PATRIC" id="fig|2287.9.peg.3106"/>
<dbReference type="EMBL" id="LT549890">
    <property type="protein sequence ID" value="SAI86516.1"/>
    <property type="molecule type" value="Genomic_DNA"/>
</dbReference>
<gene>
    <name evidence="1" type="ORF">SSOP1_2962</name>
</gene>
<dbReference type="Proteomes" id="UP000076770">
    <property type="component" value="Chromosome i"/>
</dbReference>
<evidence type="ECO:0000313" key="1">
    <source>
        <dbReference type="EMBL" id="SAI86516.1"/>
    </source>
</evidence>
<dbReference type="AlphaFoldDB" id="A0A157T5M1"/>
<sequence>MILKDENMAKVLFLIMSGDEKFDLAMRMAYNSVKNKRYEDVKVIYFGPSQKKLTQLDGDMKNMFQELLQNKIVDSACIGVAQAMNIKPHLENLGVSLMPAGERVSYYVNQGYEVITF</sequence>
<name>A0A157T5M1_SACSO</name>
<dbReference type="SUPFAM" id="SSF75169">
    <property type="entry name" value="DsrEFH-like"/>
    <property type="match status" value="1"/>
</dbReference>
<accession>A0A157T5M1</accession>
<reference evidence="2" key="1">
    <citation type="submission" date="2016-04" db="EMBL/GenBank/DDBJ databases">
        <authorList>
            <person name="Shah S.A."/>
            <person name="Garrett R.A."/>
        </authorList>
    </citation>
    <scope>NUCLEOTIDE SEQUENCE [LARGE SCALE GENOMIC DNA]</scope>
    <source>
        <strain evidence="2">ATCC 35091 / DSM 1616 / JCM 8930 / NBRC 15331 / P1</strain>
    </source>
</reference>
<evidence type="ECO:0000313" key="2">
    <source>
        <dbReference type="Proteomes" id="UP000076770"/>
    </source>
</evidence>
<protein>
    <submittedName>
        <fullName evidence="1">Uncharacterized protein</fullName>
    </submittedName>
</protein>
<proteinExistence type="predicted"/>
<dbReference type="Gene3D" id="3.40.1260.10">
    <property type="entry name" value="DsrEFH-like"/>
    <property type="match status" value="1"/>
</dbReference>
<dbReference type="InterPro" id="IPR027396">
    <property type="entry name" value="DsrEFH-like"/>
</dbReference>